<name>A0ABP7A9Y1_9ACTN</name>
<evidence type="ECO:0000313" key="2">
    <source>
        <dbReference type="EMBL" id="GAA3627654.1"/>
    </source>
</evidence>
<protein>
    <submittedName>
        <fullName evidence="2">Uncharacterized protein</fullName>
    </submittedName>
</protein>
<organism evidence="2 3">
    <name type="scientific">Kineosporia mesophila</name>
    <dbReference type="NCBI Taxonomy" id="566012"/>
    <lineage>
        <taxon>Bacteria</taxon>
        <taxon>Bacillati</taxon>
        <taxon>Actinomycetota</taxon>
        <taxon>Actinomycetes</taxon>
        <taxon>Kineosporiales</taxon>
        <taxon>Kineosporiaceae</taxon>
        <taxon>Kineosporia</taxon>
    </lineage>
</organism>
<accession>A0ABP7A9Y1</accession>
<feature type="transmembrane region" description="Helical" evidence="1">
    <location>
        <begin position="12"/>
        <end position="33"/>
    </location>
</feature>
<proteinExistence type="predicted"/>
<dbReference type="EMBL" id="BAAAZO010000010">
    <property type="protein sequence ID" value="GAA3627654.1"/>
    <property type="molecule type" value="Genomic_DNA"/>
</dbReference>
<keyword evidence="1" id="KW-0812">Transmembrane</keyword>
<reference evidence="3" key="1">
    <citation type="journal article" date="2019" name="Int. J. Syst. Evol. Microbiol.">
        <title>The Global Catalogue of Microorganisms (GCM) 10K type strain sequencing project: providing services to taxonomists for standard genome sequencing and annotation.</title>
        <authorList>
            <consortium name="The Broad Institute Genomics Platform"/>
            <consortium name="The Broad Institute Genome Sequencing Center for Infectious Disease"/>
            <person name="Wu L."/>
            <person name="Ma J."/>
        </authorList>
    </citation>
    <scope>NUCLEOTIDE SEQUENCE [LARGE SCALE GENOMIC DNA]</scope>
    <source>
        <strain evidence="3">JCM 16902</strain>
    </source>
</reference>
<keyword evidence="3" id="KW-1185">Reference proteome</keyword>
<evidence type="ECO:0000313" key="3">
    <source>
        <dbReference type="Proteomes" id="UP001501074"/>
    </source>
</evidence>
<gene>
    <name evidence="2" type="ORF">GCM10022223_51190</name>
</gene>
<keyword evidence="1" id="KW-0472">Membrane</keyword>
<evidence type="ECO:0000256" key="1">
    <source>
        <dbReference type="SAM" id="Phobius"/>
    </source>
</evidence>
<dbReference type="Proteomes" id="UP001501074">
    <property type="component" value="Unassembled WGS sequence"/>
</dbReference>
<keyword evidence="1" id="KW-1133">Transmembrane helix</keyword>
<dbReference type="RefSeq" id="WP_231488924.1">
    <property type="nucleotide sequence ID" value="NZ_BAAAZO010000010.1"/>
</dbReference>
<comment type="caution">
    <text evidence="2">The sequence shown here is derived from an EMBL/GenBank/DDBJ whole genome shotgun (WGS) entry which is preliminary data.</text>
</comment>
<sequence>MDERGIADPTGFILTLLSLPLIFGGVVAVLRSIQRESSRRRLADLATSKVPTDFGQAKALREALANWAAPDRLPELWLYAFALRSRRWMLPLQTGVLMGSWRGPASGRSASPAW</sequence>